<sequence length="299" mass="34501">MVTSMLKVFHLDVYAFLDPDDIICGYEKSSLSSSHKVTHVDLVELDMLDLDVILGMDQLHSFHAFVDCRTREVKFQIPSEPILQWKGENSMLKGQFVSYLKSKKMIYKGCIYLLVWVRDTDSETPTLESVPIVNEFPEVFPDYIVDVPPGREINFGFDLLLDMHPISIFPYLLTLTELKELYEQLKYMLEGFHSTKYLSMGCSSLICSKERWFTLYMYRLAVAHIKDDKKELVRDVPRLARLGVRLVVSTKGGVMVYNGLESCFVSDLKDKQGVDPNLVELKEAVLEKCFDTRLFVYSQ</sequence>
<protein>
    <submittedName>
        <fullName evidence="1">Uncharacterized protein</fullName>
    </submittedName>
</protein>
<evidence type="ECO:0000313" key="1">
    <source>
        <dbReference type="EMBL" id="WMV45606.1"/>
    </source>
</evidence>
<dbReference type="InterPro" id="IPR032567">
    <property type="entry name" value="RTL1-rel"/>
</dbReference>
<dbReference type="InterPro" id="IPR021109">
    <property type="entry name" value="Peptidase_aspartic_dom_sf"/>
</dbReference>
<name>A0AAF0UH95_SOLVR</name>
<evidence type="ECO:0000313" key="2">
    <source>
        <dbReference type="Proteomes" id="UP001234989"/>
    </source>
</evidence>
<dbReference type="Pfam" id="PF08284">
    <property type="entry name" value="RVP_2"/>
    <property type="match status" value="1"/>
</dbReference>
<dbReference type="Gene3D" id="2.40.70.10">
    <property type="entry name" value="Acid Proteases"/>
    <property type="match status" value="1"/>
</dbReference>
<keyword evidence="2" id="KW-1185">Reference proteome</keyword>
<dbReference type="Proteomes" id="UP001234989">
    <property type="component" value="Chromosome 9"/>
</dbReference>
<reference evidence="1" key="1">
    <citation type="submission" date="2023-08" db="EMBL/GenBank/DDBJ databases">
        <title>A de novo genome assembly of Solanum verrucosum Schlechtendal, a Mexican diploid species geographically isolated from the other diploid A-genome species in potato relatives.</title>
        <authorList>
            <person name="Hosaka K."/>
        </authorList>
    </citation>
    <scope>NUCLEOTIDE SEQUENCE</scope>
    <source>
        <tissue evidence="1">Young leaves</tissue>
    </source>
</reference>
<proteinExistence type="predicted"/>
<accession>A0AAF0UH95</accession>
<gene>
    <name evidence="1" type="ORF">MTR67_038991</name>
</gene>
<dbReference type="PANTHER" id="PTHR15503">
    <property type="entry name" value="LDOC1 RELATED"/>
    <property type="match status" value="1"/>
</dbReference>
<dbReference type="PANTHER" id="PTHR15503:SF45">
    <property type="entry name" value="RNA-DIRECTED DNA POLYMERASE HOMOLOG"/>
    <property type="match status" value="1"/>
</dbReference>
<organism evidence="1 2">
    <name type="scientific">Solanum verrucosum</name>
    <dbReference type="NCBI Taxonomy" id="315347"/>
    <lineage>
        <taxon>Eukaryota</taxon>
        <taxon>Viridiplantae</taxon>
        <taxon>Streptophyta</taxon>
        <taxon>Embryophyta</taxon>
        <taxon>Tracheophyta</taxon>
        <taxon>Spermatophyta</taxon>
        <taxon>Magnoliopsida</taxon>
        <taxon>eudicotyledons</taxon>
        <taxon>Gunneridae</taxon>
        <taxon>Pentapetalae</taxon>
        <taxon>asterids</taxon>
        <taxon>lamiids</taxon>
        <taxon>Solanales</taxon>
        <taxon>Solanaceae</taxon>
        <taxon>Solanoideae</taxon>
        <taxon>Solaneae</taxon>
        <taxon>Solanum</taxon>
    </lineage>
</organism>
<dbReference type="AlphaFoldDB" id="A0AAF0UH95"/>
<dbReference type="EMBL" id="CP133620">
    <property type="protein sequence ID" value="WMV45606.1"/>
    <property type="molecule type" value="Genomic_DNA"/>
</dbReference>